<reference evidence="3" key="1">
    <citation type="submission" date="2013-02" db="EMBL/GenBank/DDBJ databases">
        <authorList>
            <person name="Hughes D."/>
        </authorList>
    </citation>
    <scope>NUCLEOTIDE SEQUENCE</scope>
    <source>
        <strain>Durham</strain>
        <strain evidence="3">NC isolate 2 -- Noor lab</strain>
    </source>
</reference>
<organism evidence="2 3">
    <name type="scientific">Megaselia scalaris</name>
    <name type="common">Humpbacked fly</name>
    <name type="synonym">Phora scalaris</name>
    <dbReference type="NCBI Taxonomy" id="36166"/>
    <lineage>
        <taxon>Eukaryota</taxon>
        <taxon>Metazoa</taxon>
        <taxon>Ecdysozoa</taxon>
        <taxon>Arthropoda</taxon>
        <taxon>Hexapoda</taxon>
        <taxon>Insecta</taxon>
        <taxon>Pterygota</taxon>
        <taxon>Neoptera</taxon>
        <taxon>Endopterygota</taxon>
        <taxon>Diptera</taxon>
        <taxon>Brachycera</taxon>
        <taxon>Muscomorpha</taxon>
        <taxon>Platypezoidea</taxon>
        <taxon>Phoridae</taxon>
        <taxon>Megaseliini</taxon>
        <taxon>Megaselia</taxon>
    </lineage>
</organism>
<evidence type="ECO:0000313" key="2">
    <source>
        <dbReference type="EnsemblMetazoa" id="MESCA009161-PA"/>
    </source>
</evidence>
<evidence type="ECO:0000313" key="3">
    <source>
        <dbReference type="Proteomes" id="UP000015102"/>
    </source>
</evidence>
<dbReference type="EMBL" id="CAQQ02129877">
    <property type="status" value="NOT_ANNOTATED_CDS"/>
    <property type="molecule type" value="Genomic_DNA"/>
</dbReference>
<dbReference type="STRING" id="36166.T1GZ64"/>
<accession>T1GZ64</accession>
<protein>
    <submittedName>
        <fullName evidence="2">Uncharacterized protein</fullName>
    </submittedName>
</protein>
<dbReference type="EnsemblMetazoa" id="MESCA009161-RA">
    <property type="protein sequence ID" value="MESCA009161-PA"/>
    <property type="gene ID" value="MESCA009161"/>
</dbReference>
<feature type="region of interest" description="Disordered" evidence="1">
    <location>
        <begin position="1"/>
        <end position="22"/>
    </location>
</feature>
<reference evidence="2" key="2">
    <citation type="submission" date="2015-06" db="UniProtKB">
        <authorList>
            <consortium name="EnsemblMetazoa"/>
        </authorList>
    </citation>
    <scope>IDENTIFICATION</scope>
</reference>
<dbReference type="HOGENOM" id="CLU_1429536_0_0_1"/>
<name>T1GZ64_MEGSC</name>
<keyword evidence="3" id="KW-1185">Reference proteome</keyword>
<evidence type="ECO:0000256" key="1">
    <source>
        <dbReference type="SAM" id="MobiDB-lite"/>
    </source>
</evidence>
<dbReference type="Proteomes" id="UP000015102">
    <property type="component" value="Unassembled WGS sequence"/>
</dbReference>
<dbReference type="AlphaFoldDB" id="T1GZ64"/>
<proteinExistence type="predicted"/>
<sequence>MDLSACSGSSANQSINVTSTPTPRRRINLFSNSSQSISFVDMSSIPTPRACITTSISLSMRFTVNPANRIDSNPNISEEKSSEKLLFRRIKKKLHPLPPFSGDVEDWWLFEASSVKSTETSQYSNLENNMRLVECLKGKAEEAVEILLIHPKNVEEVTKKLKFEFGRTELLVKYQFEKFRKVQPVQNIST</sequence>